<proteinExistence type="inferred from homology"/>
<dbReference type="Pfam" id="PF12765">
    <property type="entry name" value="Cohesin_HEAT"/>
    <property type="match status" value="1"/>
</dbReference>
<evidence type="ECO:0000256" key="9">
    <source>
        <dbReference type="PROSITE-ProRule" id="PRU00146"/>
    </source>
</evidence>
<dbReference type="PROSITE" id="PS01359">
    <property type="entry name" value="ZF_PHD_1"/>
    <property type="match status" value="1"/>
</dbReference>
<dbReference type="InterPro" id="IPR033031">
    <property type="entry name" value="Scc2/Nipped-B"/>
</dbReference>
<dbReference type="GO" id="GO:0008270">
    <property type="term" value="F:zinc ion binding"/>
    <property type="evidence" value="ECO:0007669"/>
    <property type="project" value="UniProtKB-KW"/>
</dbReference>
<dbReference type="InterPro" id="IPR016024">
    <property type="entry name" value="ARM-type_fold"/>
</dbReference>
<dbReference type="InterPro" id="IPR013083">
    <property type="entry name" value="Znf_RING/FYVE/PHD"/>
</dbReference>
<dbReference type="InterPro" id="IPR024986">
    <property type="entry name" value="Nipped-B_C"/>
</dbReference>
<dbReference type="PANTHER" id="PTHR21704">
    <property type="entry name" value="NIPPED-B-LIKE PROTEIN DELANGIN SCC2-RELATED"/>
    <property type="match status" value="1"/>
</dbReference>
<evidence type="ECO:0000256" key="3">
    <source>
        <dbReference type="ARBA" id="ARBA00022723"/>
    </source>
</evidence>
<feature type="compositionally biased region" description="Acidic residues" evidence="11">
    <location>
        <begin position="101"/>
        <end position="114"/>
    </location>
</feature>
<dbReference type="Gramene" id="ERM99900">
    <property type="protein sequence ID" value="ERM99900"/>
    <property type="gene ID" value="AMTR_s00110p00053630"/>
</dbReference>
<feature type="domain" description="PHD-type" evidence="12">
    <location>
        <begin position="407"/>
        <end position="457"/>
    </location>
</feature>
<dbReference type="InterPro" id="IPR001965">
    <property type="entry name" value="Znf_PHD"/>
</dbReference>
<dbReference type="Pfam" id="PF00628">
    <property type="entry name" value="PHD"/>
    <property type="match status" value="1"/>
</dbReference>
<dbReference type="CDD" id="cd23958">
    <property type="entry name" value="SCC2"/>
    <property type="match status" value="1"/>
</dbReference>
<dbReference type="OMA" id="GSTDWPA"/>
<feature type="compositionally biased region" description="Basic and acidic residues" evidence="11">
    <location>
        <begin position="1487"/>
        <end position="1496"/>
    </location>
</feature>
<feature type="region of interest" description="Disordered" evidence="11">
    <location>
        <begin position="1453"/>
        <end position="1528"/>
    </location>
</feature>
<comment type="similarity">
    <text evidence="2 10">Belongs to the SCC2/Nipped-B family.</text>
</comment>
<accession>W1NX81</accession>
<keyword evidence="8 10" id="KW-0131">Cell cycle</keyword>
<dbReference type="InterPro" id="IPR011011">
    <property type="entry name" value="Znf_FYVE_PHD"/>
</dbReference>
<dbReference type="GO" id="GO:0090694">
    <property type="term" value="C:Scc2-Scc4 cohesin loading complex"/>
    <property type="evidence" value="ECO:0000318"/>
    <property type="project" value="GO_Central"/>
</dbReference>
<keyword evidence="3" id="KW-0479">Metal-binding</keyword>
<dbReference type="HOGENOM" id="CLU_000763_2_1_1"/>
<evidence type="ECO:0000256" key="6">
    <source>
        <dbReference type="ARBA" id="ARBA00022833"/>
    </source>
</evidence>
<keyword evidence="7 10" id="KW-0539">Nucleus</keyword>
<evidence type="ECO:0000256" key="8">
    <source>
        <dbReference type="ARBA" id="ARBA00023306"/>
    </source>
</evidence>
<name>W1NX81_AMBTC</name>
<evidence type="ECO:0000256" key="10">
    <source>
        <dbReference type="RuleBase" id="RU364107"/>
    </source>
</evidence>
<dbReference type="InterPro" id="IPR011989">
    <property type="entry name" value="ARM-like"/>
</dbReference>
<dbReference type="SUPFAM" id="SSF57903">
    <property type="entry name" value="FYVE/PHD zinc finger"/>
    <property type="match status" value="1"/>
</dbReference>
<evidence type="ECO:0000256" key="5">
    <source>
        <dbReference type="ARBA" id="ARBA00022771"/>
    </source>
</evidence>
<protein>
    <recommendedName>
        <fullName evidence="10">Sister chromatid cohesion protein</fullName>
    </recommendedName>
</protein>
<dbReference type="SMART" id="SM00249">
    <property type="entry name" value="PHD"/>
    <property type="match status" value="1"/>
</dbReference>
<dbReference type="GO" id="GO:0034087">
    <property type="term" value="P:establishment of mitotic sister chromatid cohesion"/>
    <property type="evidence" value="ECO:0000318"/>
    <property type="project" value="GO_Central"/>
</dbReference>
<keyword evidence="5 9" id="KW-0863">Zinc-finger</keyword>
<feature type="compositionally biased region" description="Basic and acidic residues" evidence="11">
    <location>
        <begin position="1464"/>
        <end position="1473"/>
    </location>
</feature>
<evidence type="ECO:0000313" key="13">
    <source>
        <dbReference type="EMBL" id="ERM99900.1"/>
    </source>
</evidence>
<dbReference type="InterPro" id="IPR019787">
    <property type="entry name" value="Znf_PHD-finger"/>
</dbReference>
<dbReference type="Proteomes" id="UP000017836">
    <property type="component" value="Unassembled WGS sequence"/>
</dbReference>
<dbReference type="Gene3D" id="1.25.10.10">
    <property type="entry name" value="Leucine-rich Repeat Variant"/>
    <property type="match status" value="2"/>
</dbReference>
<reference evidence="14" key="1">
    <citation type="journal article" date="2013" name="Science">
        <title>The Amborella genome and the evolution of flowering plants.</title>
        <authorList>
            <consortium name="Amborella Genome Project"/>
        </authorList>
    </citation>
    <scope>NUCLEOTIDE SEQUENCE [LARGE SCALE GENOMIC DNA]</scope>
</reference>
<dbReference type="STRING" id="13333.W1NX81"/>
<feature type="compositionally biased region" description="Acidic residues" evidence="11">
    <location>
        <begin position="1497"/>
        <end position="1506"/>
    </location>
</feature>
<evidence type="ECO:0000313" key="14">
    <source>
        <dbReference type="Proteomes" id="UP000017836"/>
    </source>
</evidence>
<dbReference type="eggNOG" id="KOG1020">
    <property type="taxonomic scope" value="Eukaryota"/>
</dbReference>
<dbReference type="GO" id="GO:0061775">
    <property type="term" value="F:cohesin loader activity"/>
    <property type="evidence" value="ECO:0007669"/>
    <property type="project" value="InterPro"/>
</dbReference>
<evidence type="ECO:0000256" key="2">
    <source>
        <dbReference type="ARBA" id="ARBA00009252"/>
    </source>
</evidence>
<keyword evidence="14" id="KW-1185">Reference proteome</keyword>
<sequence length="1528" mass="171311">MEGRHWKVPLLEFITHDEVPLDSLKSNQEKCDSDTISPILSALDSTHAVLAILTHQDMPKQLYKEEIIERIIDFLRNQIMETMYVCDPSYRALHRPREDDVANGDENEDDEGEDGVSMGRKSRPRNRSFKLKKSIMNKISGAVYAVLQKLCSILGCLKHLLSIERLADSCILQLVKTSFTTFLVDNVQLLQLKCISVICEVFTSYSQHRTFLMDEVFHLLWKLPSSKRNLRAYHLPDVEQKQIQMVTALLIQLVQRSASRPETFSQILASDAIADVSDTINPTKCHEAATQTCCQFWSKVLQRWTAVKSQEGADAKIVMENLVVDLLTTLNLPEYPASGLILEVLCVLLLQNAGLKSKDVSARSMAIDLLGMVAARLKRDAVLCRQDKFWILQELVDGQSEVPNIPNDVCSVCLDGKGGSSLIVCQGCNRCFHGDCLGITGADTPTRAWLCQLCLCRRQLVFLQSYCKSQSEIDGSKSRGTGTTADSLPAIVGVDILQQILLNYLPEAGSADDMHLFARWFSLCLWFKDDPRSQKKFVYHVARMKSKGPVHGFGFTSSSLPRDSIKRISLALGRNSSFARGFDKILDLLLASLREKSPIIRAKALRAVSVIVETDPEVLGEKHVQNAVEGRFLDSAISVREAAMELVGRHIASHPDVAAKYFVKVAERIMDTGVSVRKRAIKIIRDMCISNGSFSETTNACLQIIARVNDDESSIQDLVSRTFYELWFEEPSGVQTQFVADGSSVPLEIAKKTEQIVGMMSKMPNHQPLVTVIKRNLALDFLPQSAKATGINAVALATVRKRCELMCKCLLERILQAEETDSEDLEVRALPYVLALHAFCVVDPTLCVPPSDPSKFVVTLHPYLKSQVNNQAVAQLLQSIIFIIDTALPLVRKPPQNFVEELEQDLKHMISRQSFLTVIYACIKCLCTLSKVSSKGARLIDYLIQRFFKHLDSCKDELKPENKEPLGRSLFCIGVLLRYGAKLISSNIDTYNVTILSILKRYLCSEDFDLKVRSLQALGYILIAKPEYMMDRDVSKILEATLSSGSDTRIKMQALQNLSEYLLDVEGQTENDDSDSMGKNGPEVQAHGVPVAAGAGDSNICGGIIQLHWNSILERCLDVNDRVRQSALKIVEIVLRQGLVHPITCVPYLIAMETDQQEVNSKLAHRLLMNMNEKYPAFFESRLGDGLQMSFNFMQSRAASLAASQNQNKGPGNLKGRFEDIISASMKLGISRIYRLIRGNRVSRNKFMSSVVRKFDSGNNQQSSLPFLIYCTEILAALPFTLPDEPLYLVYTLNRIIQVRAGPLESSMKTLISQYRHENDAKGPYENGIVEKQFEADDVCNHENPMSVDDFHAISEEDLHKLKDDCHTAIALQLLLRLKRHLKIVYNLSDARCQAFSPSEPLKSGETLSKQNVPFNVKDTPINSPTTLQDILLKYQEFKNLLKEDTVDYSAYSADPKRRRSRGSFREPEEGHFGKSPPPRMAKTGKSMREIDIGDRCDEDGGDDDIWLGGLQKPNYSGGRGRLRKKQR</sequence>
<dbReference type="SUPFAM" id="SSF48371">
    <property type="entry name" value="ARM repeat"/>
    <property type="match status" value="1"/>
</dbReference>
<evidence type="ECO:0000256" key="11">
    <source>
        <dbReference type="SAM" id="MobiDB-lite"/>
    </source>
</evidence>
<feature type="region of interest" description="Disordered" evidence="11">
    <location>
        <begin position="96"/>
        <end position="125"/>
    </location>
</feature>
<dbReference type="GO" id="GO:0071169">
    <property type="term" value="P:establishment of protein localization to chromatin"/>
    <property type="evidence" value="ECO:0000318"/>
    <property type="project" value="GO_Central"/>
</dbReference>
<dbReference type="GO" id="GO:0140588">
    <property type="term" value="P:chromatin looping"/>
    <property type="evidence" value="ECO:0007669"/>
    <property type="project" value="InterPro"/>
</dbReference>
<keyword evidence="4 10" id="KW-0677">Repeat</keyword>
<dbReference type="Pfam" id="PF12830">
    <property type="entry name" value="Nipped-B_C"/>
    <property type="match status" value="1"/>
</dbReference>
<dbReference type="FunFam" id="1.25.10.10:FF:000697">
    <property type="entry name" value="Sister chromatid cohesion protein"/>
    <property type="match status" value="1"/>
</dbReference>
<dbReference type="EMBL" id="KI394965">
    <property type="protein sequence ID" value="ERM99900.1"/>
    <property type="molecule type" value="Genomic_DNA"/>
</dbReference>
<evidence type="ECO:0000256" key="1">
    <source>
        <dbReference type="ARBA" id="ARBA00004123"/>
    </source>
</evidence>
<dbReference type="InterPro" id="IPR019786">
    <property type="entry name" value="Zinc_finger_PHD-type_CS"/>
</dbReference>
<evidence type="ECO:0000259" key="12">
    <source>
        <dbReference type="PROSITE" id="PS50016"/>
    </source>
</evidence>
<comment type="subcellular location">
    <subcellularLocation>
        <location evidence="1 10">Nucleus</location>
    </subcellularLocation>
</comment>
<evidence type="ECO:0000256" key="4">
    <source>
        <dbReference type="ARBA" id="ARBA00022737"/>
    </source>
</evidence>
<dbReference type="PANTHER" id="PTHR21704:SF18">
    <property type="entry name" value="NIPPED-B-LIKE PROTEIN"/>
    <property type="match status" value="1"/>
</dbReference>
<dbReference type="GO" id="GO:0010468">
    <property type="term" value="P:regulation of gene expression"/>
    <property type="evidence" value="ECO:0007669"/>
    <property type="project" value="InterPro"/>
</dbReference>
<dbReference type="GO" id="GO:1990414">
    <property type="term" value="P:replication-born double-strand break repair via sister chromatid exchange"/>
    <property type="evidence" value="ECO:0000318"/>
    <property type="project" value="GO_Central"/>
</dbReference>
<gene>
    <name evidence="13" type="ORF">AMTR_s00110p00053630</name>
</gene>
<organism evidence="13 14">
    <name type="scientific">Amborella trichopoda</name>
    <dbReference type="NCBI Taxonomy" id="13333"/>
    <lineage>
        <taxon>Eukaryota</taxon>
        <taxon>Viridiplantae</taxon>
        <taxon>Streptophyta</taxon>
        <taxon>Embryophyta</taxon>
        <taxon>Tracheophyta</taxon>
        <taxon>Spermatophyta</taxon>
        <taxon>Magnoliopsida</taxon>
        <taxon>Amborellales</taxon>
        <taxon>Amborellaceae</taxon>
        <taxon>Amborella</taxon>
    </lineage>
</organism>
<dbReference type="InterPro" id="IPR026003">
    <property type="entry name" value="Cohesin_HEAT"/>
</dbReference>
<keyword evidence="6" id="KW-0862">Zinc</keyword>
<dbReference type="Gene3D" id="3.30.40.10">
    <property type="entry name" value="Zinc/RING finger domain, C3HC4 (zinc finger)"/>
    <property type="match status" value="1"/>
</dbReference>
<evidence type="ECO:0000256" key="7">
    <source>
        <dbReference type="ARBA" id="ARBA00023242"/>
    </source>
</evidence>
<dbReference type="PROSITE" id="PS50016">
    <property type="entry name" value="ZF_PHD_2"/>
    <property type="match status" value="1"/>
</dbReference>
<dbReference type="GO" id="GO:0003682">
    <property type="term" value="F:chromatin binding"/>
    <property type="evidence" value="ECO:0000318"/>
    <property type="project" value="GO_Central"/>
</dbReference>